<gene>
    <name evidence="1" type="ORF">G3M58_44690</name>
</gene>
<organism evidence="1">
    <name type="scientific">Streptomyces sp. SID7499</name>
    <dbReference type="NCBI Taxonomy" id="2706086"/>
    <lineage>
        <taxon>Bacteria</taxon>
        <taxon>Bacillati</taxon>
        <taxon>Actinomycetota</taxon>
        <taxon>Actinomycetes</taxon>
        <taxon>Kitasatosporales</taxon>
        <taxon>Streptomycetaceae</taxon>
        <taxon>Streptomyces</taxon>
    </lineage>
</organism>
<reference evidence="1" key="1">
    <citation type="submission" date="2020-01" db="EMBL/GenBank/DDBJ databases">
        <title>Insect and environment-associated Actinomycetes.</title>
        <authorList>
            <person name="Currrie C."/>
            <person name="Chevrette M."/>
            <person name="Carlson C."/>
            <person name="Stubbendieck R."/>
            <person name="Wendt-Pienkowski E."/>
        </authorList>
    </citation>
    <scope>NUCLEOTIDE SEQUENCE</scope>
    <source>
        <strain evidence="1">SID7499</strain>
    </source>
</reference>
<dbReference type="AlphaFoldDB" id="A0A6G3X7C4"/>
<evidence type="ECO:0000313" key="1">
    <source>
        <dbReference type="EMBL" id="NEE13542.1"/>
    </source>
</evidence>
<feature type="non-terminal residue" evidence="1">
    <location>
        <position position="83"/>
    </location>
</feature>
<sequence length="83" mass="8778">RGALGVELAVRDVFEAPTVAALAPAVTGASAARAAVRPMDRTELVPLSFAQRRLWFLHRLEGPSSTYNLPLAARLNGPIDVAA</sequence>
<dbReference type="InterPro" id="IPR023213">
    <property type="entry name" value="CAT-like_dom_sf"/>
</dbReference>
<name>A0A6G3X7C4_9ACTN</name>
<dbReference type="EMBL" id="JAAGMN010004686">
    <property type="protein sequence ID" value="NEE13542.1"/>
    <property type="molecule type" value="Genomic_DNA"/>
</dbReference>
<dbReference type="SUPFAM" id="SSF47336">
    <property type="entry name" value="ACP-like"/>
    <property type="match status" value="1"/>
</dbReference>
<dbReference type="SUPFAM" id="SSF52777">
    <property type="entry name" value="CoA-dependent acyltransferases"/>
    <property type="match status" value="1"/>
</dbReference>
<dbReference type="InterPro" id="IPR036736">
    <property type="entry name" value="ACP-like_sf"/>
</dbReference>
<comment type="caution">
    <text evidence="1">The sequence shown here is derived from an EMBL/GenBank/DDBJ whole genome shotgun (WGS) entry which is preliminary data.</text>
</comment>
<evidence type="ECO:0008006" key="2">
    <source>
        <dbReference type="Google" id="ProtNLM"/>
    </source>
</evidence>
<dbReference type="Gene3D" id="3.30.559.10">
    <property type="entry name" value="Chloramphenicol acetyltransferase-like domain"/>
    <property type="match status" value="1"/>
</dbReference>
<accession>A0A6G3X7C4</accession>
<proteinExistence type="predicted"/>
<feature type="non-terminal residue" evidence="1">
    <location>
        <position position="1"/>
    </location>
</feature>
<dbReference type="Gene3D" id="1.10.1200.10">
    <property type="entry name" value="ACP-like"/>
    <property type="match status" value="1"/>
</dbReference>
<protein>
    <recommendedName>
        <fullName evidence="2">Condensation domain-containing protein</fullName>
    </recommendedName>
</protein>